<dbReference type="GO" id="GO:0043541">
    <property type="term" value="C:UDP-N-acetylglucosamine transferase complex"/>
    <property type="evidence" value="ECO:0007669"/>
    <property type="project" value="TreeGrafter"/>
</dbReference>
<evidence type="ECO:0000256" key="3">
    <source>
        <dbReference type="ARBA" id="ARBA00017467"/>
    </source>
</evidence>
<accession>A0A6J1P119</accession>
<feature type="transmembrane region" description="Helical" evidence="8">
    <location>
        <begin position="112"/>
        <end position="131"/>
    </location>
</feature>
<evidence type="ECO:0000256" key="8">
    <source>
        <dbReference type="SAM" id="Phobius"/>
    </source>
</evidence>
<feature type="transmembrane region" description="Helical" evidence="8">
    <location>
        <begin position="6"/>
        <end position="27"/>
    </location>
</feature>
<dbReference type="PANTHER" id="PTHR12154:SF4">
    <property type="entry name" value="UDP-N-ACETYLGLUCOSAMINE TRANSFERASE SUBUNIT ALG14 HOMOLOG"/>
    <property type="match status" value="1"/>
</dbReference>
<evidence type="ECO:0000256" key="4">
    <source>
        <dbReference type="ARBA" id="ARBA00022692"/>
    </source>
</evidence>
<keyword evidence="10" id="KW-0808">Transferase</keyword>
<sequence>MYIMELALMLSAFFILTITARVMYLLYNIFRGICNLNSENNSLKTVYCIGSGGHTTELLRIVSHLDAEKYAPRLYIMAMNDVSSEVKIREQERDSTEYQIYRIPRSRNVKQSYVSSVFTTLYATIYTIPIICKFKPDIIFCNGPGTCVPICLVAFLLRCIFVLDCRIVFIESFCRVRTLSLSGKILQWFADIFIVQWPQLTNVCFRGKYFGRLT</sequence>
<dbReference type="Gene3D" id="3.40.50.2000">
    <property type="entry name" value="Glycogen Phosphorylase B"/>
    <property type="match status" value="1"/>
</dbReference>
<dbReference type="CTD" id="199857"/>
<keyword evidence="5" id="KW-0256">Endoplasmic reticulum</keyword>
<protein>
    <recommendedName>
        <fullName evidence="3">UDP-N-acetylglucosamine transferase subunit ALG14</fullName>
    </recommendedName>
</protein>
<gene>
    <name evidence="10" type="primary">LOC112056506</name>
</gene>
<evidence type="ECO:0000256" key="6">
    <source>
        <dbReference type="ARBA" id="ARBA00022989"/>
    </source>
</evidence>
<keyword evidence="6 8" id="KW-1133">Transmembrane helix</keyword>
<evidence type="ECO:0000256" key="5">
    <source>
        <dbReference type="ARBA" id="ARBA00022824"/>
    </source>
</evidence>
<dbReference type="KEGG" id="bany:112056506"/>
<dbReference type="GO" id="GO:0006488">
    <property type="term" value="P:dolichol-linked oligosaccharide biosynthetic process"/>
    <property type="evidence" value="ECO:0007669"/>
    <property type="project" value="InterPro"/>
</dbReference>
<evidence type="ECO:0000256" key="1">
    <source>
        <dbReference type="ARBA" id="ARBA00004389"/>
    </source>
</evidence>
<keyword evidence="9" id="KW-1185">Reference proteome</keyword>
<name>A0A6J1P119_BICAN</name>
<evidence type="ECO:0000256" key="2">
    <source>
        <dbReference type="ARBA" id="ARBA00009731"/>
    </source>
</evidence>
<dbReference type="Pfam" id="PF08660">
    <property type="entry name" value="Alg14"/>
    <property type="match status" value="1"/>
</dbReference>
<evidence type="ECO:0000313" key="10">
    <source>
        <dbReference type="RefSeq" id="XP_023952714.1"/>
    </source>
</evidence>
<organism evidence="9 10">
    <name type="scientific">Bicyclus anynana</name>
    <name type="common">Squinting bush brown butterfly</name>
    <dbReference type="NCBI Taxonomy" id="110368"/>
    <lineage>
        <taxon>Eukaryota</taxon>
        <taxon>Metazoa</taxon>
        <taxon>Ecdysozoa</taxon>
        <taxon>Arthropoda</taxon>
        <taxon>Hexapoda</taxon>
        <taxon>Insecta</taxon>
        <taxon>Pterygota</taxon>
        <taxon>Neoptera</taxon>
        <taxon>Endopterygota</taxon>
        <taxon>Lepidoptera</taxon>
        <taxon>Glossata</taxon>
        <taxon>Ditrysia</taxon>
        <taxon>Papilionoidea</taxon>
        <taxon>Nymphalidae</taxon>
        <taxon>Satyrinae</taxon>
        <taxon>Satyrini</taxon>
        <taxon>Mycalesina</taxon>
        <taxon>Bicyclus</taxon>
    </lineage>
</organism>
<dbReference type="SUPFAM" id="SSF53756">
    <property type="entry name" value="UDP-Glycosyltransferase/glycogen phosphorylase"/>
    <property type="match status" value="1"/>
</dbReference>
<evidence type="ECO:0000256" key="7">
    <source>
        <dbReference type="ARBA" id="ARBA00023136"/>
    </source>
</evidence>
<proteinExistence type="inferred from homology"/>
<dbReference type="GeneID" id="112056506"/>
<dbReference type="GO" id="GO:0004577">
    <property type="term" value="F:N-acetylglucosaminyldiphosphodolichol N-acetylglucosaminyltransferase activity"/>
    <property type="evidence" value="ECO:0007669"/>
    <property type="project" value="TreeGrafter"/>
</dbReference>
<dbReference type="PANTHER" id="PTHR12154">
    <property type="entry name" value="GLYCOSYL TRANSFERASE-RELATED"/>
    <property type="match status" value="1"/>
</dbReference>
<comment type="similarity">
    <text evidence="2">Belongs to the ALG14 family.</text>
</comment>
<dbReference type="InterPro" id="IPR013969">
    <property type="entry name" value="Oligosacch_biosynth_Alg14"/>
</dbReference>
<comment type="subcellular location">
    <subcellularLocation>
        <location evidence="1">Endoplasmic reticulum membrane</location>
        <topology evidence="1">Single-pass membrane protein</topology>
    </subcellularLocation>
</comment>
<evidence type="ECO:0000313" key="9">
    <source>
        <dbReference type="Proteomes" id="UP001652582"/>
    </source>
</evidence>
<dbReference type="OrthoDB" id="17098at2759"/>
<feature type="transmembrane region" description="Helical" evidence="8">
    <location>
        <begin position="143"/>
        <end position="163"/>
    </location>
</feature>
<keyword evidence="4 8" id="KW-0812">Transmembrane</keyword>
<dbReference type="AlphaFoldDB" id="A0A6J1P119"/>
<dbReference type="RefSeq" id="XP_023952714.1">
    <property type="nucleotide sequence ID" value="XM_024096946.2"/>
</dbReference>
<reference evidence="10" key="1">
    <citation type="submission" date="2025-08" db="UniProtKB">
        <authorList>
            <consortium name="RefSeq"/>
        </authorList>
    </citation>
    <scope>IDENTIFICATION</scope>
</reference>
<keyword evidence="7 8" id="KW-0472">Membrane</keyword>
<dbReference type="Proteomes" id="UP001652582">
    <property type="component" value="Chromosome 11"/>
</dbReference>